<evidence type="ECO:0000256" key="6">
    <source>
        <dbReference type="ARBA" id="ARBA00023136"/>
    </source>
</evidence>
<feature type="transmembrane region" description="Helical" evidence="9">
    <location>
        <begin position="58"/>
        <end position="79"/>
    </location>
</feature>
<evidence type="ECO:0000256" key="7">
    <source>
        <dbReference type="ARBA" id="ARBA00038032"/>
    </source>
</evidence>
<evidence type="ECO:0000313" key="11">
    <source>
        <dbReference type="Proteomes" id="UP001595692"/>
    </source>
</evidence>
<evidence type="ECO:0000256" key="2">
    <source>
        <dbReference type="ARBA" id="ARBA00022448"/>
    </source>
</evidence>
<keyword evidence="3" id="KW-1003">Cell membrane</keyword>
<evidence type="ECO:0000256" key="8">
    <source>
        <dbReference type="RuleBase" id="RU003942"/>
    </source>
</evidence>
<dbReference type="PANTHER" id="PTHR30561:SF1">
    <property type="entry name" value="MULTIDRUG TRANSPORTER EMRE"/>
    <property type="match status" value="1"/>
</dbReference>
<evidence type="ECO:0000256" key="1">
    <source>
        <dbReference type="ARBA" id="ARBA00004651"/>
    </source>
</evidence>
<keyword evidence="6 9" id="KW-0472">Membrane</keyword>
<reference evidence="11" key="1">
    <citation type="journal article" date="2019" name="Int. J. Syst. Evol. Microbiol.">
        <title>The Global Catalogue of Microorganisms (GCM) 10K type strain sequencing project: providing services to taxonomists for standard genome sequencing and annotation.</title>
        <authorList>
            <consortium name="The Broad Institute Genomics Platform"/>
            <consortium name="The Broad Institute Genome Sequencing Center for Infectious Disease"/>
            <person name="Wu L."/>
            <person name="Ma J."/>
        </authorList>
    </citation>
    <scope>NUCLEOTIDE SEQUENCE [LARGE SCALE GENOMIC DNA]</scope>
    <source>
        <strain evidence="11">CCUG 54939</strain>
    </source>
</reference>
<dbReference type="InterPro" id="IPR045324">
    <property type="entry name" value="Small_multidrug_res"/>
</dbReference>
<comment type="subcellular location">
    <subcellularLocation>
        <location evidence="1 8">Cell membrane</location>
        <topology evidence="1 8">Multi-pass membrane protein</topology>
    </subcellularLocation>
</comment>
<keyword evidence="11" id="KW-1185">Reference proteome</keyword>
<dbReference type="RefSeq" id="WP_377152321.1">
    <property type="nucleotide sequence ID" value="NZ_JBHSAF010000014.1"/>
</dbReference>
<proteinExistence type="inferred from homology"/>
<keyword evidence="4 8" id="KW-0812">Transmembrane</keyword>
<accession>A0ABV8CPU3</accession>
<organism evidence="10 11">
    <name type="scientific">Pseudaeromonas sharmana</name>
    <dbReference type="NCBI Taxonomy" id="328412"/>
    <lineage>
        <taxon>Bacteria</taxon>
        <taxon>Pseudomonadati</taxon>
        <taxon>Pseudomonadota</taxon>
        <taxon>Gammaproteobacteria</taxon>
        <taxon>Aeromonadales</taxon>
        <taxon>Aeromonadaceae</taxon>
        <taxon>Pseudaeromonas</taxon>
    </lineage>
</organism>
<dbReference type="InterPro" id="IPR000390">
    <property type="entry name" value="Small_drug/metabolite_transptr"/>
</dbReference>
<dbReference type="PANTHER" id="PTHR30561">
    <property type="entry name" value="SMR FAMILY PROTON-DEPENDENT DRUG EFFLUX TRANSPORTER SUGE"/>
    <property type="match status" value="1"/>
</dbReference>
<dbReference type="InterPro" id="IPR037185">
    <property type="entry name" value="EmrE-like"/>
</dbReference>
<evidence type="ECO:0000256" key="3">
    <source>
        <dbReference type="ARBA" id="ARBA00022475"/>
    </source>
</evidence>
<feature type="transmembrane region" description="Helical" evidence="9">
    <location>
        <begin position="85"/>
        <end position="104"/>
    </location>
</feature>
<keyword evidence="2" id="KW-0813">Transport</keyword>
<comment type="similarity">
    <text evidence="7 8">Belongs to the drug/metabolite transporter (DMT) superfamily. Small multidrug resistance (SMR) (TC 2.A.7.1) family.</text>
</comment>
<protein>
    <submittedName>
        <fullName evidence="10">DMT family transporter</fullName>
    </submittedName>
</protein>
<evidence type="ECO:0000313" key="10">
    <source>
        <dbReference type="EMBL" id="MFC3913907.1"/>
    </source>
</evidence>
<feature type="transmembrane region" description="Helical" evidence="9">
    <location>
        <begin position="33"/>
        <end position="51"/>
    </location>
</feature>
<evidence type="ECO:0000256" key="9">
    <source>
        <dbReference type="SAM" id="Phobius"/>
    </source>
</evidence>
<evidence type="ECO:0000256" key="4">
    <source>
        <dbReference type="ARBA" id="ARBA00022692"/>
    </source>
</evidence>
<dbReference type="Pfam" id="PF00893">
    <property type="entry name" value="Multi_Drug_Res"/>
    <property type="match status" value="1"/>
</dbReference>
<dbReference type="Gene3D" id="1.10.3730.20">
    <property type="match status" value="1"/>
</dbReference>
<dbReference type="Proteomes" id="UP001595692">
    <property type="component" value="Unassembled WGS sequence"/>
</dbReference>
<name>A0ABV8CPU3_9GAMM</name>
<sequence>MHPWLLLGIAIGSEVLATSALPASHGFTRPLPSLVVLLGYSVAFYCLSLVLKDLPVGVVYAIWSGAGIVLVSLIGWLFYQQNIDLPTLLGISLITTGVLVLNLFSNSLRH</sequence>
<dbReference type="EMBL" id="JBHSAF010000014">
    <property type="protein sequence ID" value="MFC3913907.1"/>
    <property type="molecule type" value="Genomic_DNA"/>
</dbReference>
<gene>
    <name evidence="10" type="ORF">ACFOSS_10570</name>
</gene>
<keyword evidence="5 9" id="KW-1133">Transmembrane helix</keyword>
<dbReference type="SUPFAM" id="SSF103481">
    <property type="entry name" value="Multidrug resistance efflux transporter EmrE"/>
    <property type="match status" value="1"/>
</dbReference>
<comment type="caution">
    <text evidence="10">The sequence shown here is derived from an EMBL/GenBank/DDBJ whole genome shotgun (WGS) entry which is preliminary data.</text>
</comment>
<evidence type="ECO:0000256" key="5">
    <source>
        <dbReference type="ARBA" id="ARBA00022989"/>
    </source>
</evidence>